<keyword evidence="9" id="KW-1185">Reference proteome</keyword>
<feature type="transmembrane region" description="Helical" evidence="7">
    <location>
        <begin position="66"/>
        <end position="86"/>
    </location>
</feature>
<dbReference type="OrthoDB" id="204784at2759"/>
<dbReference type="STRING" id="1314771.A0A197JZD1"/>
<keyword evidence="4" id="KW-0333">Golgi apparatus</keyword>
<dbReference type="GO" id="GO:0000139">
    <property type="term" value="C:Golgi membrane"/>
    <property type="evidence" value="ECO:0007669"/>
    <property type="project" value="UniProtKB-SubCell"/>
</dbReference>
<evidence type="ECO:0000313" key="8">
    <source>
        <dbReference type="EMBL" id="OAQ30308.1"/>
    </source>
</evidence>
<dbReference type="Pfam" id="PF04178">
    <property type="entry name" value="Got1"/>
    <property type="match status" value="1"/>
</dbReference>
<feature type="transmembrane region" description="Helical" evidence="7">
    <location>
        <begin position="12"/>
        <end position="31"/>
    </location>
</feature>
<keyword evidence="5 7" id="KW-0472">Membrane</keyword>
<comment type="similarity">
    <text evidence="6">Belongs to the GOT1 family.</text>
</comment>
<dbReference type="GO" id="GO:0000137">
    <property type="term" value="C:Golgi cis cisterna"/>
    <property type="evidence" value="ECO:0007669"/>
    <property type="project" value="EnsemblFungi"/>
</dbReference>
<dbReference type="InterPro" id="IPR045176">
    <property type="entry name" value="Got1"/>
</dbReference>
<protein>
    <submittedName>
        <fullName evidence="8">Got1-domain-containing protein</fullName>
    </submittedName>
</protein>
<evidence type="ECO:0000256" key="7">
    <source>
        <dbReference type="SAM" id="Phobius"/>
    </source>
</evidence>
<dbReference type="GO" id="GO:0006888">
    <property type="term" value="P:endoplasmic reticulum to Golgi vesicle-mediated transport"/>
    <property type="evidence" value="ECO:0007669"/>
    <property type="project" value="EnsemblFungi"/>
</dbReference>
<evidence type="ECO:0000256" key="4">
    <source>
        <dbReference type="ARBA" id="ARBA00023034"/>
    </source>
</evidence>
<dbReference type="PANTHER" id="PTHR21493">
    <property type="entry name" value="CGI-141-RELATED/LIPASE CONTAINING PROTEIN"/>
    <property type="match status" value="1"/>
</dbReference>
<keyword evidence="3 7" id="KW-1133">Transmembrane helix</keyword>
<dbReference type="Proteomes" id="UP000078512">
    <property type="component" value="Unassembled WGS sequence"/>
</dbReference>
<evidence type="ECO:0000256" key="3">
    <source>
        <dbReference type="ARBA" id="ARBA00022989"/>
    </source>
</evidence>
<feature type="transmembrane region" description="Helical" evidence="7">
    <location>
        <begin position="37"/>
        <end position="54"/>
    </location>
</feature>
<dbReference type="EMBL" id="KV442036">
    <property type="protein sequence ID" value="OAQ30308.1"/>
    <property type="molecule type" value="Genomic_DNA"/>
</dbReference>
<dbReference type="GO" id="GO:0005829">
    <property type="term" value="C:cytosol"/>
    <property type="evidence" value="ECO:0007669"/>
    <property type="project" value="GOC"/>
</dbReference>
<sequence length="139" mass="15410">MTMWLSDTQKIGVGLTAFGLFFMLMGVMMFFDGGLLAIGNILFLAGLTMVIGPQKTMFFFARPQKIRGTVCFFLGILLIFIKWPIIGILVELFGFINLFGDFFPVIVGFLRRLPVIGNILSAPGISKIVDRISGQRLPV</sequence>
<gene>
    <name evidence="8" type="ORF">K457DRAFT_137403</name>
</gene>
<name>A0A197JZD1_9FUNG</name>
<evidence type="ECO:0000256" key="6">
    <source>
        <dbReference type="ARBA" id="ARBA00025799"/>
    </source>
</evidence>
<dbReference type="PANTHER" id="PTHR21493:SF9">
    <property type="entry name" value="GOLGI TRANSPORT PROTEIN 1-RELATED"/>
    <property type="match status" value="1"/>
</dbReference>
<evidence type="ECO:0000256" key="5">
    <source>
        <dbReference type="ARBA" id="ARBA00023136"/>
    </source>
</evidence>
<accession>A0A197JZD1</accession>
<dbReference type="AlphaFoldDB" id="A0A197JZD1"/>
<dbReference type="GO" id="GO:0030134">
    <property type="term" value="C:COPII-coated ER to Golgi transport vesicle"/>
    <property type="evidence" value="ECO:0007669"/>
    <property type="project" value="EnsemblFungi"/>
</dbReference>
<reference evidence="8 9" key="1">
    <citation type="submission" date="2016-05" db="EMBL/GenBank/DDBJ databases">
        <title>Genome sequencing reveals origins of a unique bacterial endosymbiosis in the earliest lineages of terrestrial Fungi.</title>
        <authorList>
            <consortium name="DOE Joint Genome Institute"/>
            <person name="Uehling J."/>
            <person name="Gryganskyi A."/>
            <person name="Hameed K."/>
            <person name="Tschaplinski T."/>
            <person name="Misztal P."/>
            <person name="Wu S."/>
            <person name="Desiro A."/>
            <person name="Vande Pol N."/>
            <person name="Du Z.-Y."/>
            <person name="Zienkiewicz A."/>
            <person name="Zienkiewicz K."/>
            <person name="Morin E."/>
            <person name="Tisserant E."/>
            <person name="Splivallo R."/>
            <person name="Hainaut M."/>
            <person name="Henrissat B."/>
            <person name="Ohm R."/>
            <person name="Kuo A."/>
            <person name="Yan J."/>
            <person name="Lipzen A."/>
            <person name="Nolan M."/>
            <person name="Labutti K."/>
            <person name="Barry K."/>
            <person name="Goldstein A."/>
            <person name="Labbe J."/>
            <person name="Schadt C."/>
            <person name="Tuskan G."/>
            <person name="Grigoriev I."/>
            <person name="Martin F."/>
            <person name="Vilgalys R."/>
            <person name="Bonito G."/>
        </authorList>
    </citation>
    <scope>NUCLEOTIDE SEQUENCE [LARGE SCALE GENOMIC DNA]</scope>
    <source>
        <strain evidence="8 9">AG-77</strain>
    </source>
</reference>
<comment type="subcellular location">
    <subcellularLocation>
        <location evidence="1">Golgi apparatus membrane</location>
        <topology evidence="1">Multi-pass membrane protein</topology>
    </subcellularLocation>
</comment>
<organism evidence="8 9">
    <name type="scientific">Linnemannia elongata AG-77</name>
    <dbReference type="NCBI Taxonomy" id="1314771"/>
    <lineage>
        <taxon>Eukaryota</taxon>
        <taxon>Fungi</taxon>
        <taxon>Fungi incertae sedis</taxon>
        <taxon>Mucoromycota</taxon>
        <taxon>Mortierellomycotina</taxon>
        <taxon>Mortierellomycetes</taxon>
        <taxon>Mortierellales</taxon>
        <taxon>Mortierellaceae</taxon>
        <taxon>Linnemannia</taxon>
    </lineage>
</organism>
<evidence type="ECO:0000256" key="1">
    <source>
        <dbReference type="ARBA" id="ARBA00004653"/>
    </source>
</evidence>
<proteinExistence type="inferred from homology"/>
<keyword evidence="2 7" id="KW-0812">Transmembrane</keyword>
<dbReference type="InterPro" id="IPR007305">
    <property type="entry name" value="Vesicle_transpt_Got1/SFT2"/>
</dbReference>
<evidence type="ECO:0000256" key="2">
    <source>
        <dbReference type="ARBA" id="ARBA00022692"/>
    </source>
</evidence>
<dbReference type="GO" id="GO:0042147">
    <property type="term" value="P:retrograde transport, endosome to Golgi"/>
    <property type="evidence" value="ECO:0007669"/>
    <property type="project" value="EnsemblFungi"/>
</dbReference>
<dbReference type="GO" id="GO:0005783">
    <property type="term" value="C:endoplasmic reticulum"/>
    <property type="evidence" value="ECO:0007669"/>
    <property type="project" value="EnsemblFungi"/>
</dbReference>
<evidence type="ECO:0000313" key="9">
    <source>
        <dbReference type="Proteomes" id="UP000078512"/>
    </source>
</evidence>